<dbReference type="EMBL" id="JBBPBN010000184">
    <property type="protein sequence ID" value="KAK8973503.1"/>
    <property type="molecule type" value="Genomic_DNA"/>
</dbReference>
<comment type="caution">
    <text evidence="5">The sequence shown here is derived from an EMBL/GenBank/DDBJ whole genome shotgun (WGS) entry which is preliminary data.</text>
</comment>
<proteinExistence type="predicted"/>
<evidence type="ECO:0000313" key="6">
    <source>
        <dbReference type="Proteomes" id="UP001396334"/>
    </source>
</evidence>
<dbReference type="PANTHER" id="PTHR10827:SF98">
    <property type="entry name" value="45 KDA CALCIUM-BINDING PROTEIN"/>
    <property type="match status" value="1"/>
</dbReference>
<dbReference type="InterPro" id="IPR018247">
    <property type="entry name" value="EF_Hand_1_Ca_BS"/>
</dbReference>
<dbReference type="InterPro" id="IPR043502">
    <property type="entry name" value="DNA/RNA_pol_sf"/>
</dbReference>
<organism evidence="5 6">
    <name type="scientific">Hibiscus sabdariffa</name>
    <name type="common">roselle</name>
    <dbReference type="NCBI Taxonomy" id="183260"/>
    <lineage>
        <taxon>Eukaryota</taxon>
        <taxon>Viridiplantae</taxon>
        <taxon>Streptophyta</taxon>
        <taxon>Embryophyta</taxon>
        <taxon>Tracheophyta</taxon>
        <taxon>Spermatophyta</taxon>
        <taxon>Magnoliopsida</taxon>
        <taxon>eudicotyledons</taxon>
        <taxon>Gunneridae</taxon>
        <taxon>Pentapetalae</taxon>
        <taxon>rosids</taxon>
        <taxon>malvids</taxon>
        <taxon>Malvales</taxon>
        <taxon>Malvaceae</taxon>
        <taxon>Malvoideae</taxon>
        <taxon>Hibiscus</taxon>
    </lineage>
</organism>
<dbReference type="SUPFAM" id="SSF56672">
    <property type="entry name" value="DNA/RNA polymerases"/>
    <property type="match status" value="1"/>
</dbReference>
<feature type="domain" description="EF-hand" evidence="4">
    <location>
        <begin position="303"/>
        <end position="325"/>
    </location>
</feature>
<dbReference type="Proteomes" id="UP001396334">
    <property type="component" value="Unassembled WGS sequence"/>
</dbReference>
<dbReference type="PANTHER" id="PTHR10827">
    <property type="entry name" value="RETICULOCALBIN"/>
    <property type="match status" value="1"/>
</dbReference>
<keyword evidence="2" id="KW-0677">Repeat</keyword>
<evidence type="ECO:0000259" key="4">
    <source>
        <dbReference type="PROSITE" id="PS50222"/>
    </source>
</evidence>
<dbReference type="SMART" id="SM00054">
    <property type="entry name" value="EFh"/>
    <property type="match status" value="5"/>
</dbReference>
<name>A0ABR2NBQ4_9ROSI</name>
<keyword evidence="6" id="KW-1185">Reference proteome</keyword>
<dbReference type="Pfam" id="PF13202">
    <property type="entry name" value="EF-hand_5"/>
    <property type="match status" value="1"/>
</dbReference>
<dbReference type="InterPro" id="IPR011992">
    <property type="entry name" value="EF-hand-dom_pair"/>
</dbReference>
<feature type="domain" description="EF-hand" evidence="4">
    <location>
        <begin position="415"/>
        <end position="450"/>
    </location>
</feature>
<dbReference type="PROSITE" id="PS00018">
    <property type="entry name" value="EF_HAND_1"/>
    <property type="match status" value="3"/>
</dbReference>
<protein>
    <recommendedName>
        <fullName evidence="4">EF-hand domain-containing protein</fullName>
    </recommendedName>
</protein>
<accession>A0ABR2NBQ4</accession>
<sequence length="511" mass="60160">MEELVASGLLMPEFLSRVNLVKACELLRSEYLSADSKIKNIVDYSDVLREFLSHCQRARYEHFIIRLASSYVGYRFYLPAFLDFRGRIYRSGILHFHERDLARSLIVFPPDVNNYVENASEEEKLSFAKNRVSTAAAFHFKKFHCYDDALCWFNDQIKSQLDEKEDLCGRSMVKAMVYTFLAIAFIVLLLSPNKWHRHRSMSLNRRFGHKVPFDPLVSRIERWKEDKGSNEKFTYVPETEDAEEYFQDDGILNTTLRLVILFPLIDNAPKDGKIGAEELRVWITQQAVDRLRYRTDKMISWHDKNGDGAISFHEYLPHFTSKDIEQNSMGHGDAGWWMEQFKNADVDSSGSLDFNECNDFLHPEDSGNEEILRWLSREKMKHIDDDDDGKMNLDEFKRHAYEIYKSYADFENSPALTPTAEEKFAELDINKDEKVCIEELRPLLSYLHPGELFYAKYFTRHLMREADDNKDGDLTLEEMLNHNSIFYNSLYEDDDEEYDYEDDENDFHDDL</sequence>
<evidence type="ECO:0000313" key="5">
    <source>
        <dbReference type="EMBL" id="KAK8973503.1"/>
    </source>
</evidence>
<reference evidence="5 6" key="1">
    <citation type="journal article" date="2024" name="G3 (Bethesda)">
        <title>Genome assembly of Hibiscus sabdariffa L. provides insights into metabolisms of medicinal natural products.</title>
        <authorList>
            <person name="Kim T."/>
        </authorList>
    </citation>
    <scope>NUCLEOTIDE SEQUENCE [LARGE SCALE GENOMIC DNA]</scope>
    <source>
        <strain evidence="5">TK-2024</strain>
        <tissue evidence="5">Old leaves</tissue>
    </source>
</reference>
<gene>
    <name evidence="5" type="ORF">V6N11_008864</name>
</gene>
<dbReference type="PROSITE" id="PS50222">
    <property type="entry name" value="EF_HAND_2"/>
    <property type="match status" value="4"/>
</dbReference>
<evidence type="ECO:0000256" key="3">
    <source>
        <dbReference type="ARBA" id="ARBA00022837"/>
    </source>
</evidence>
<keyword evidence="1" id="KW-0479">Metal-binding</keyword>
<evidence type="ECO:0000256" key="2">
    <source>
        <dbReference type="ARBA" id="ARBA00022737"/>
    </source>
</evidence>
<feature type="domain" description="EF-hand" evidence="4">
    <location>
        <begin position="332"/>
        <end position="367"/>
    </location>
</feature>
<feature type="domain" description="EF-hand" evidence="4">
    <location>
        <begin position="377"/>
        <end position="406"/>
    </location>
</feature>
<dbReference type="InterPro" id="IPR002048">
    <property type="entry name" value="EF_hand_dom"/>
</dbReference>
<keyword evidence="3" id="KW-0106">Calcium</keyword>
<dbReference type="Gene3D" id="1.10.238.10">
    <property type="entry name" value="EF-hand"/>
    <property type="match status" value="2"/>
</dbReference>
<evidence type="ECO:0000256" key="1">
    <source>
        <dbReference type="ARBA" id="ARBA00022723"/>
    </source>
</evidence>
<dbReference type="SUPFAM" id="SSF47473">
    <property type="entry name" value="EF-hand"/>
    <property type="match status" value="2"/>
</dbReference>